<name>A0A914CCH3_9BILA</name>
<evidence type="ECO:0000256" key="1">
    <source>
        <dbReference type="SAM" id="Phobius"/>
    </source>
</evidence>
<dbReference type="Proteomes" id="UP000887540">
    <property type="component" value="Unplaced"/>
</dbReference>
<keyword evidence="1" id="KW-0472">Membrane</keyword>
<evidence type="ECO:0000313" key="3">
    <source>
        <dbReference type="WBParaSite" id="ACRNAN_Path_832.g3186.t1"/>
    </source>
</evidence>
<proteinExistence type="predicted"/>
<evidence type="ECO:0000313" key="2">
    <source>
        <dbReference type="Proteomes" id="UP000887540"/>
    </source>
</evidence>
<feature type="transmembrane region" description="Helical" evidence="1">
    <location>
        <begin position="44"/>
        <end position="65"/>
    </location>
</feature>
<organism evidence="2 3">
    <name type="scientific">Acrobeloides nanus</name>
    <dbReference type="NCBI Taxonomy" id="290746"/>
    <lineage>
        <taxon>Eukaryota</taxon>
        <taxon>Metazoa</taxon>
        <taxon>Ecdysozoa</taxon>
        <taxon>Nematoda</taxon>
        <taxon>Chromadorea</taxon>
        <taxon>Rhabditida</taxon>
        <taxon>Tylenchina</taxon>
        <taxon>Cephalobomorpha</taxon>
        <taxon>Cephaloboidea</taxon>
        <taxon>Cephalobidae</taxon>
        <taxon>Acrobeloides</taxon>
    </lineage>
</organism>
<feature type="transmembrane region" description="Helical" evidence="1">
    <location>
        <begin position="77"/>
        <end position="102"/>
    </location>
</feature>
<keyword evidence="1" id="KW-1133">Transmembrane helix</keyword>
<reference evidence="3" key="1">
    <citation type="submission" date="2022-11" db="UniProtKB">
        <authorList>
            <consortium name="WormBaseParasite"/>
        </authorList>
    </citation>
    <scope>IDENTIFICATION</scope>
</reference>
<accession>A0A914CCH3</accession>
<feature type="transmembrane region" description="Helical" evidence="1">
    <location>
        <begin position="114"/>
        <end position="136"/>
    </location>
</feature>
<dbReference type="WBParaSite" id="ACRNAN_Path_832.g3186.t1">
    <property type="protein sequence ID" value="ACRNAN_Path_832.g3186.t1"/>
    <property type="gene ID" value="ACRNAN_Path_832.g3186"/>
</dbReference>
<keyword evidence="2" id="KW-1185">Reference proteome</keyword>
<protein>
    <submittedName>
        <fullName evidence="3">Uncharacterized protein</fullName>
    </submittedName>
</protein>
<sequence>MNIRRCWHVISIPWNVIMCFWDVGSDIDMIFEYHEKNETAFRAILAAMAAASFLCNSIGLFLWWFDNPKSEQRLSWYICFTIRFLLIIPGVFLYLLVLFSFFDFFSISFWPSRLLFVCLFQGALLLAYAEQVAALFGPKETRKVVNLREKKIFLCKVNMEKTK</sequence>
<dbReference type="AlphaFoldDB" id="A0A914CCH3"/>
<keyword evidence="1" id="KW-0812">Transmembrane</keyword>